<evidence type="ECO:0000313" key="5">
    <source>
        <dbReference type="Proteomes" id="UP000035762"/>
    </source>
</evidence>
<keyword evidence="2" id="KW-0812">Transmembrane</keyword>
<keyword evidence="2" id="KW-0472">Membrane</keyword>
<dbReference type="Proteomes" id="UP000035762">
    <property type="component" value="Unassembled WGS sequence"/>
</dbReference>
<dbReference type="Gene3D" id="1.10.1470.10">
    <property type="entry name" value="YjbJ"/>
    <property type="match status" value="1"/>
</dbReference>
<dbReference type="RefSeq" id="WP_048756861.1">
    <property type="nucleotide sequence ID" value="NZ_CCAZ020000001.1"/>
</dbReference>
<dbReference type="Pfam" id="PF05532">
    <property type="entry name" value="CsbD"/>
    <property type="match status" value="1"/>
</dbReference>
<dbReference type="AlphaFoldDB" id="A0A090MIE8"/>
<gene>
    <name evidence="4" type="ORF">BN961_00714</name>
</gene>
<dbReference type="InterPro" id="IPR036629">
    <property type="entry name" value="YjbJ_sf"/>
</dbReference>
<comment type="caution">
    <text evidence="4">The sequence shown here is derived from an EMBL/GenBank/DDBJ whole genome shotgun (WGS) entry which is preliminary data.</text>
</comment>
<keyword evidence="2" id="KW-1133">Transmembrane helix</keyword>
<protein>
    <submittedName>
        <fullName evidence="4">CsbD-like protein</fullName>
    </submittedName>
</protein>
<dbReference type="EMBL" id="CCAZ020000001">
    <property type="protein sequence ID" value="CEG07325.1"/>
    <property type="molecule type" value="Genomic_DNA"/>
</dbReference>
<name>A0A090MIE8_AFIFE</name>
<feature type="domain" description="CsbD-like" evidence="3">
    <location>
        <begin position="5"/>
        <end position="55"/>
    </location>
</feature>
<evidence type="ECO:0000256" key="2">
    <source>
        <dbReference type="SAM" id="Phobius"/>
    </source>
</evidence>
<feature type="transmembrane region" description="Helical" evidence="2">
    <location>
        <begin position="95"/>
        <end position="113"/>
    </location>
</feature>
<keyword evidence="5" id="KW-1185">Reference proteome</keyword>
<evidence type="ECO:0000256" key="1">
    <source>
        <dbReference type="ARBA" id="ARBA00009129"/>
    </source>
</evidence>
<reference evidence="4 5" key="1">
    <citation type="journal article" date="2014" name="Genome Announc.">
        <title>Genome Sequence of Afipia felis Strain 76713, Isolated in Hospital Water Using an Amoeba Co-Culture Procedure.</title>
        <authorList>
            <person name="Benamar S."/>
            <person name="La Scola B."/>
            <person name="Croce O."/>
        </authorList>
    </citation>
    <scope>NUCLEOTIDE SEQUENCE [LARGE SCALE GENOMIC DNA]</scope>
    <source>
        <strain evidence="4 5">76713</strain>
    </source>
</reference>
<dbReference type="PANTHER" id="PTHR34977:SF1">
    <property type="entry name" value="UPF0337 PROTEIN YJBJ"/>
    <property type="match status" value="1"/>
</dbReference>
<evidence type="ECO:0000313" key="4">
    <source>
        <dbReference type="EMBL" id="CEG07325.1"/>
    </source>
</evidence>
<comment type="similarity">
    <text evidence="1">Belongs to the UPF0337 (CsbD) family.</text>
</comment>
<dbReference type="InterPro" id="IPR008462">
    <property type="entry name" value="CsbD"/>
</dbReference>
<organism evidence="4 5">
    <name type="scientific">Afipia felis</name>
    <name type="common">Cat scratch disease bacillus</name>
    <dbReference type="NCBI Taxonomy" id="1035"/>
    <lineage>
        <taxon>Bacteria</taxon>
        <taxon>Pseudomonadati</taxon>
        <taxon>Pseudomonadota</taxon>
        <taxon>Alphaproteobacteria</taxon>
        <taxon>Hyphomicrobiales</taxon>
        <taxon>Nitrobacteraceae</taxon>
        <taxon>Afipia</taxon>
    </lineage>
</organism>
<dbReference type="InterPro" id="IPR050423">
    <property type="entry name" value="UPF0337_stress_rsp"/>
</dbReference>
<dbReference type="STRING" id="1035.BN961_00714"/>
<sequence length="135" mass="14291">MDEKRVEGAANSVAGKAGAAYGRLTGDAAAEAKGRAREATGTVQRIYGQAKDAAADAADNLGDAASDLASQAVETAGQYYRQGNRALASTIRHQPLGALLAAGVAGFALALLINRPPPRRRPRWIELRDWRDHLR</sequence>
<dbReference type="PANTHER" id="PTHR34977">
    <property type="entry name" value="UPF0337 PROTEIN YJBJ"/>
    <property type="match status" value="1"/>
</dbReference>
<proteinExistence type="inferred from homology"/>
<evidence type="ECO:0000259" key="3">
    <source>
        <dbReference type="Pfam" id="PF05532"/>
    </source>
</evidence>
<accession>A0A090MIE8</accession>
<dbReference type="SUPFAM" id="SSF69047">
    <property type="entry name" value="Hypothetical protein YjbJ"/>
    <property type="match status" value="1"/>
</dbReference>